<evidence type="ECO:0000313" key="2">
    <source>
        <dbReference type="Proteomes" id="UP000258016"/>
    </source>
</evidence>
<dbReference type="PANTHER" id="PTHR11941:SF54">
    <property type="entry name" value="ENOYL-COA HYDRATASE, MITOCHONDRIAL"/>
    <property type="match status" value="1"/>
</dbReference>
<evidence type="ECO:0008006" key="3">
    <source>
        <dbReference type="Google" id="ProtNLM"/>
    </source>
</evidence>
<evidence type="ECO:0000313" key="1">
    <source>
        <dbReference type="EMBL" id="ASR52280.1"/>
    </source>
</evidence>
<keyword evidence="2" id="KW-1185">Reference proteome</keyword>
<dbReference type="EMBL" id="CP020083">
    <property type="protein sequence ID" value="ASR52280.1"/>
    <property type="molecule type" value="Genomic_DNA"/>
</dbReference>
<dbReference type="InterPro" id="IPR029045">
    <property type="entry name" value="ClpP/crotonase-like_dom_sf"/>
</dbReference>
<reference evidence="1 2" key="1">
    <citation type="submission" date="2017-03" db="EMBL/GenBank/DDBJ databases">
        <title>Complete genome sequence of Blastomonas fulva degrading microcsystin LR.</title>
        <authorList>
            <person name="Lee H.-g."/>
            <person name="Jin L."/>
            <person name="oh H.-M."/>
        </authorList>
    </citation>
    <scope>NUCLEOTIDE SEQUENCE [LARGE SCALE GENOMIC DNA]</scope>
    <source>
        <strain evidence="1 2">T2</strain>
    </source>
</reference>
<dbReference type="CDD" id="cd06558">
    <property type="entry name" value="crotonase-like"/>
    <property type="match status" value="1"/>
</dbReference>
<dbReference type="PANTHER" id="PTHR11941">
    <property type="entry name" value="ENOYL-COA HYDRATASE-RELATED"/>
    <property type="match status" value="1"/>
</dbReference>
<organism evidence="1 2">
    <name type="scientific">Blastomonas fulva</name>
    <dbReference type="NCBI Taxonomy" id="1550728"/>
    <lineage>
        <taxon>Bacteria</taxon>
        <taxon>Pseudomonadati</taxon>
        <taxon>Pseudomonadota</taxon>
        <taxon>Alphaproteobacteria</taxon>
        <taxon>Sphingomonadales</taxon>
        <taxon>Sphingomonadaceae</taxon>
        <taxon>Blastomonas</taxon>
    </lineage>
</organism>
<gene>
    <name evidence="1" type="ORF">B5J99_13120</name>
</gene>
<proteinExistence type="predicted"/>
<dbReference type="Pfam" id="PF00378">
    <property type="entry name" value="ECH_1"/>
    <property type="match status" value="1"/>
</dbReference>
<protein>
    <recommendedName>
        <fullName evidence="3">Enoyl-CoA hydratase</fullName>
    </recommendedName>
</protein>
<dbReference type="GeneID" id="303486516"/>
<dbReference type="InterPro" id="IPR001753">
    <property type="entry name" value="Enoyl-CoA_hydra/iso"/>
</dbReference>
<sequence>MAKAPQPGDIDFLTADRFSALGDTPVIIADLPGWNLPEPAVQAVCIGIDAEGRLPPVDPGQFDILVTTAKQAPAPWVSIEHARLESHLRDLAQAAHHWPAAATILCRVLRISETIPFSHALDVESLAYSTLLGGAEFQRWRIARGPLPLPGSDDSEVLVERDEDLVTVTLNNPGSQNAMTAGMRDALHGALANILDDPTGPELRLRANGRCFSTGGALGEFGSATDLSQAHIVRTLRSCARLLHSLGGRGQVYLQGACVGSGIEIPAAAGRRIAGPDAWFQLPELRMGLIPGAGGTASIARAIGRHRTAWMVLSGRRIRAEQALAWGLVHEIAR</sequence>
<dbReference type="Proteomes" id="UP000258016">
    <property type="component" value="Chromosome"/>
</dbReference>
<accession>A0ABM6M8B7</accession>
<name>A0ABM6M8B7_9SPHN</name>
<dbReference type="RefSeq" id="WP_117352626.1">
    <property type="nucleotide sequence ID" value="NZ_CP020083.1"/>
</dbReference>
<dbReference type="SUPFAM" id="SSF52096">
    <property type="entry name" value="ClpP/crotonase"/>
    <property type="match status" value="1"/>
</dbReference>
<dbReference type="Gene3D" id="3.90.226.10">
    <property type="entry name" value="2-enoyl-CoA Hydratase, Chain A, domain 1"/>
    <property type="match status" value="1"/>
</dbReference>